<keyword evidence="2" id="KW-0677">Repeat</keyword>
<dbReference type="SUPFAM" id="SSF52540">
    <property type="entry name" value="P-loop containing nucleoside triphosphate hydrolases"/>
    <property type="match status" value="1"/>
</dbReference>
<keyword evidence="4" id="KW-0862">Zinc</keyword>
<evidence type="ECO:0000313" key="8">
    <source>
        <dbReference type="WBParaSite" id="jg7548"/>
    </source>
</evidence>
<evidence type="ECO:0000259" key="6">
    <source>
        <dbReference type="SMART" id="SM00438"/>
    </source>
</evidence>
<name>A0A915ELC3_9BILA</name>
<evidence type="ECO:0000256" key="1">
    <source>
        <dbReference type="ARBA" id="ARBA00022723"/>
    </source>
</evidence>
<dbReference type="Proteomes" id="UP000887574">
    <property type="component" value="Unplaced"/>
</dbReference>
<organism evidence="7 8">
    <name type="scientific">Ditylenchus dipsaci</name>
    <dbReference type="NCBI Taxonomy" id="166011"/>
    <lineage>
        <taxon>Eukaryota</taxon>
        <taxon>Metazoa</taxon>
        <taxon>Ecdysozoa</taxon>
        <taxon>Nematoda</taxon>
        <taxon>Chromadorea</taxon>
        <taxon>Rhabditida</taxon>
        <taxon>Tylenchina</taxon>
        <taxon>Tylenchomorpha</taxon>
        <taxon>Sphaerularioidea</taxon>
        <taxon>Anguinidae</taxon>
        <taxon>Anguininae</taxon>
        <taxon>Ditylenchus</taxon>
    </lineage>
</organism>
<keyword evidence="1" id="KW-0479">Metal-binding</keyword>
<feature type="domain" description="NF-X1-type" evidence="6">
    <location>
        <begin position="276"/>
        <end position="299"/>
    </location>
</feature>
<dbReference type="PANTHER" id="PTHR10887:SF341">
    <property type="entry name" value="NFX1-TYPE ZINC FINGER-CONTAINING PROTEIN 1"/>
    <property type="match status" value="1"/>
</dbReference>
<protein>
    <submittedName>
        <fullName evidence="8">NF-X1-type domain-containing protein</fullName>
    </submittedName>
</protein>
<dbReference type="InterPro" id="IPR047187">
    <property type="entry name" value="SF1_C_Upf1"/>
</dbReference>
<keyword evidence="3" id="KW-0863">Zinc-finger</keyword>
<evidence type="ECO:0000256" key="3">
    <source>
        <dbReference type="ARBA" id="ARBA00022771"/>
    </source>
</evidence>
<dbReference type="InterPro" id="IPR000967">
    <property type="entry name" value="Znf_NFX1"/>
</dbReference>
<evidence type="ECO:0000256" key="4">
    <source>
        <dbReference type="ARBA" id="ARBA00022833"/>
    </source>
</evidence>
<dbReference type="Gene3D" id="3.40.50.300">
    <property type="entry name" value="P-loop containing nucleotide triphosphate hydrolases"/>
    <property type="match status" value="1"/>
</dbReference>
<dbReference type="CDD" id="cd18808">
    <property type="entry name" value="SF1_C_Upf1"/>
    <property type="match status" value="1"/>
</dbReference>
<dbReference type="Pfam" id="PF13087">
    <property type="entry name" value="AAA_12"/>
    <property type="match status" value="1"/>
</dbReference>
<accession>A0A915ELC3</accession>
<proteinExistence type="predicted"/>
<dbReference type="GO" id="GO:0031048">
    <property type="term" value="P:regulatory ncRNA-mediated heterochromatin formation"/>
    <property type="evidence" value="ECO:0007669"/>
    <property type="project" value="TreeGrafter"/>
</dbReference>
<dbReference type="PANTHER" id="PTHR10887">
    <property type="entry name" value="DNA2/NAM7 HELICASE FAMILY"/>
    <property type="match status" value="1"/>
</dbReference>
<evidence type="ECO:0000256" key="5">
    <source>
        <dbReference type="SAM" id="MobiDB-lite"/>
    </source>
</evidence>
<keyword evidence="7" id="KW-1185">Reference proteome</keyword>
<reference evidence="8" key="1">
    <citation type="submission" date="2022-11" db="UniProtKB">
        <authorList>
            <consortium name="WormBaseParasite"/>
        </authorList>
    </citation>
    <scope>IDENTIFICATION</scope>
</reference>
<sequence length="687" mass="76595">MPHFYPDLRDDTSVADLPHVLGVTKDLLFISHHESEVVDTELKSHSNPFEAEYCIKLANYFVQQGYRHDQITVLCTYLDQLLELRKLGKRMFGFDNSIRIENVDNYQGEECNIIILSLVRSNNPDNRIGFLNIPNRVCVALSRAQIGLYVVANFDFLADNCELWKNIKQSVQDVGSLSYGSLPVKCQMHGTEQSIESLEDFENKCPEGGCNQLCGARMDCGHTCWKPCHAYDLLHKDPCKKPCAKVCSSDLQHPCKKKCSEECGACLVLVDKTLPCGHSKRDACHLPVESVFCIQACKKVLPCGHPCKLKCGQDCSAQKCSFPVTRVLTGCGHNAQMACSTPPSDFKCVTIVEKKWPNCNHLVETVCSMDVENTPCPKPCKTELPDCGHLCMGTCGQCRNGRIHIQCKKDCKRILVCGHECGSKCSKVCPPCEQICQTACAHSQCSRVAIPGHGQQKKSRKGKKGKGGKEVGRICGDPCPPCAEPCLNQCEHRKCTEFCWRPCNVEPCNQPCQKLLPCSPKLNVKKEEKGCMDEDDDEQAEEQADAQHFCIGVCGENCPNICKICQPEEYALLREILFGREDEPDAKFIQLVDCGHILELSAVDDWIKSKFTTTEASDDGQTETMELVQINCPLCKTPIRRSKRYISLLNKRACDLEQAKAKHNWTVTGSPSRKSTASYLRSCDPNS</sequence>
<feature type="domain" description="NF-X1-type" evidence="6">
    <location>
        <begin position="303"/>
        <end position="322"/>
    </location>
</feature>
<dbReference type="GO" id="GO:0008270">
    <property type="term" value="F:zinc ion binding"/>
    <property type="evidence" value="ECO:0007669"/>
    <property type="project" value="UniProtKB-KW"/>
</dbReference>
<dbReference type="InterPro" id="IPR027417">
    <property type="entry name" value="P-loop_NTPase"/>
</dbReference>
<dbReference type="InterPro" id="IPR045055">
    <property type="entry name" value="DNA2/NAM7-like"/>
</dbReference>
<feature type="domain" description="NF-X1-type" evidence="6">
    <location>
        <begin position="247"/>
        <end position="268"/>
    </location>
</feature>
<feature type="region of interest" description="Disordered" evidence="5">
    <location>
        <begin position="667"/>
        <end position="687"/>
    </location>
</feature>
<dbReference type="SMART" id="SM00438">
    <property type="entry name" value="ZnF_NFX"/>
    <property type="match status" value="5"/>
</dbReference>
<feature type="domain" description="NF-X1-type" evidence="6">
    <location>
        <begin position="220"/>
        <end position="241"/>
    </location>
</feature>
<evidence type="ECO:0000256" key="2">
    <source>
        <dbReference type="ARBA" id="ARBA00022737"/>
    </source>
</evidence>
<dbReference type="GO" id="GO:0031380">
    <property type="term" value="C:nuclear RNA-directed RNA polymerase complex"/>
    <property type="evidence" value="ECO:0007669"/>
    <property type="project" value="TreeGrafter"/>
</dbReference>
<feature type="domain" description="NF-X1-type" evidence="6">
    <location>
        <begin position="417"/>
        <end position="434"/>
    </location>
</feature>
<dbReference type="InterPro" id="IPR041679">
    <property type="entry name" value="DNA2/NAM7-like_C"/>
</dbReference>
<dbReference type="WBParaSite" id="jg7548">
    <property type="protein sequence ID" value="jg7548"/>
    <property type="gene ID" value="jg7548"/>
</dbReference>
<evidence type="ECO:0000313" key="7">
    <source>
        <dbReference type="Proteomes" id="UP000887574"/>
    </source>
</evidence>
<dbReference type="AlphaFoldDB" id="A0A915ELC3"/>